<organism evidence="11 12">
    <name type="scientific">Cucurbita maxima</name>
    <name type="common">Pumpkin</name>
    <name type="synonym">Winter squash</name>
    <dbReference type="NCBI Taxonomy" id="3661"/>
    <lineage>
        <taxon>Eukaryota</taxon>
        <taxon>Viridiplantae</taxon>
        <taxon>Streptophyta</taxon>
        <taxon>Embryophyta</taxon>
        <taxon>Tracheophyta</taxon>
        <taxon>Spermatophyta</taxon>
        <taxon>Magnoliopsida</taxon>
        <taxon>eudicotyledons</taxon>
        <taxon>Gunneridae</taxon>
        <taxon>Pentapetalae</taxon>
        <taxon>rosids</taxon>
        <taxon>fabids</taxon>
        <taxon>Cucurbitales</taxon>
        <taxon>Cucurbitaceae</taxon>
        <taxon>Cucurbiteae</taxon>
        <taxon>Cucurbita</taxon>
    </lineage>
</organism>
<dbReference type="Proteomes" id="UP000504608">
    <property type="component" value="Unplaced"/>
</dbReference>
<evidence type="ECO:0000259" key="10">
    <source>
        <dbReference type="PROSITE" id="PS50089"/>
    </source>
</evidence>
<feature type="domain" description="RING-type" evidence="10">
    <location>
        <begin position="355"/>
        <end position="396"/>
    </location>
</feature>
<dbReference type="SUPFAM" id="SSF57850">
    <property type="entry name" value="RING/U-box"/>
    <property type="match status" value="1"/>
</dbReference>
<dbReference type="KEGG" id="cmax:111488995"/>
<accession>A0A6J1JQS9</accession>
<sequence length="463" mass="51890">MDFLSIPKLNLQPNVALPDQTHSDSPSPVPSVPSLRRDDLPNTMDFNPFATISSIVTSADDSFPFDTDWFSDADSESERDVSCFVTDLFENRRFTDHLHAFSDYDRGLDSGPDPFTHSANDLGISGFEDTGEIESHYIEELWSAFAMESDSRVSEVDVSMPVADSTTSGLRIVDVDSDSESDNGMIGALQLVTGDDGENDANWVENPNPLSDSFSFCFQGQRIPYEDFEWEEVEERVDERDNLSAVVDGAEELSLASGFSNEEESGEEAGRWEILLVMNNIVRNTNWERDNDAEAYIADQDDYMYAGEYDTLFGQFVENENALKGSPPAAKSSVENLPLVELKTENLLTEELVACAVCKDKFSMEEKVRKLPCAHYYHDDCILPWLNIRNTCPVCRYELPTDDPDYERRKSQRAGGGLQTDLRVRFWGKISFKSFPPGTTSIAVDTLKLSSQVSIVIQMLGKF</sequence>
<dbReference type="Gene3D" id="3.30.40.10">
    <property type="entry name" value="Zinc/RING finger domain, C3HC4 (zinc finger)"/>
    <property type="match status" value="1"/>
</dbReference>
<dbReference type="InterPro" id="IPR013083">
    <property type="entry name" value="Znf_RING/FYVE/PHD"/>
</dbReference>
<evidence type="ECO:0000256" key="1">
    <source>
        <dbReference type="ARBA" id="ARBA00000900"/>
    </source>
</evidence>
<dbReference type="EC" id="2.3.2.27" evidence="2"/>
<evidence type="ECO:0000256" key="9">
    <source>
        <dbReference type="SAM" id="MobiDB-lite"/>
    </source>
</evidence>
<dbReference type="InterPro" id="IPR001841">
    <property type="entry name" value="Znf_RING"/>
</dbReference>
<evidence type="ECO:0000256" key="6">
    <source>
        <dbReference type="ARBA" id="ARBA00022786"/>
    </source>
</evidence>
<dbReference type="GO" id="GO:0061630">
    <property type="term" value="F:ubiquitin protein ligase activity"/>
    <property type="evidence" value="ECO:0007669"/>
    <property type="project" value="UniProtKB-EC"/>
</dbReference>
<dbReference type="AlphaFoldDB" id="A0A6J1JQS9"/>
<evidence type="ECO:0000256" key="3">
    <source>
        <dbReference type="ARBA" id="ARBA00022679"/>
    </source>
</evidence>
<dbReference type="RefSeq" id="XP_022992752.1">
    <property type="nucleotide sequence ID" value="XM_023136984.1"/>
</dbReference>
<dbReference type="CDD" id="cd16667">
    <property type="entry name" value="RING-H2_RNF126-like"/>
    <property type="match status" value="1"/>
</dbReference>
<keyword evidence="3" id="KW-0808">Transferase</keyword>
<gene>
    <name evidence="12" type="primary">LOC111488995</name>
</gene>
<evidence type="ECO:0000256" key="2">
    <source>
        <dbReference type="ARBA" id="ARBA00012483"/>
    </source>
</evidence>
<keyword evidence="11" id="KW-1185">Reference proteome</keyword>
<name>A0A6J1JQS9_CUCMA</name>
<evidence type="ECO:0000256" key="5">
    <source>
        <dbReference type="ARBA" id="ARBA00022771"/>
    </source>
</evidence>
<reference evidence="12" key="1">
    <citation type="submission" date="2025-08" db="UniProtKB">
        <authorList>
            <consortium name="RefSeq"/>
        </authorList>
    </citation>
    <scope>IDENTIFICATION</scope>
    <source>
        <tissue evidence="12">Young leaves</tissue>
    </source>
</reference>
<dbReference type="PANTHER" id="PTHR15710:SF108">
    <property type="entry name" value="OS03G0286100 PROTEIN"/>
    <property type="match status" value="1"/>
</dbReference>
<keyword evidence="5 8" id="KW-0863">Zinc-finger</keyword>
<evidence type="ECO:0000256" key="4">
    <source>
        <dbReference type="ARBA" id="ARBA00022723"/>
    </source>
</evidence>
<keyword evidence="6" id="KW-0833">Ubl conjugation pathway</keyword>
<dbReference type="GO" id="GO:0005737">
    <property type="term" value="C:cytoplasm"/>
    <property type="evidence" value="ECO:0007669"/>
    <property type="project" value="TreeGrafter"/>
</dbReference>
<dbReference type="OrthoDB" id="8062037at2759"/>
<dbReference type="FunFam" id="3.30.40.10:FF:000022">
    <property type="entry name" value="E3 ubiquitin-protein ligase RING1-like"/>
    <property type="match status" value="1"/>
</dbReference>
<proteinExistence type="predicted"/>
<comment type="catalytic activity">
    <reaction evidence="1">
        <text>S-ubiquitinyl-[E2 ubiquitin-conjugating enzyme]-L-cysteine + [acceptor protein]-L-lysine = [E2 ubiquitin-conjugating enzyme]-L-cysteine + N(6)-ubiquitinyl-[acceptor protein]-L-lysine.</text>
        <dbReference type="EC" id="2.3.2.27"/>
    </reaction>
</comment>
<evidence type="ECO:0000256" key="7">
    <source>
        <dbReference type="ARBA" id="ARBA00022833"/>
    </source>
</evidence>
<feature type="region of interest" description="Disordered" evidence="9">
    <location>
        <begin position="1"/>
        <end position="40"/>
    </location>
</feature>
<evidence type="ECO:0000256" key="8">
    <source>
        <dbReference type="PROSITE-ProRule" id="PRU00175"/>
    </source>
</evidence>
<dbReference type="GeneID" id="111488995"/>
<keyword evidence="7" id="KW-0862">Zinc</keyword>
<dbReference type="GO" id="GO:0008270">
    <property type="term" value="F:zinc ion binding"/>
    <property type="evidence" value="ECO:0007669"/>
    <property type="project" value="UniProtKB-KW"/>
</dbReference>
<dbReference type="GO" id="GO:0016567">
    <property type="term" value="P:protein ubiquitination"/>
    <property type="evidence" value="ECO:0007669"/>
    <property type="project" value="TreeGrafter"/>
</dbReference>
<keyword evidence="4" id="KW-0479">Metal-binding</keyword>
<protein>
    <recommendedName>
        <fullName evidence="2">RING-type E3 ubiquitin transferase</fullName>
        <ecNumber evidence="2">2.3.2.27</ecNumber>
    </recommendedName>
</protein>
<dbReference type="SMART" id="SM00184">
    <property type="entry name" value="RING"/>
    <property type="match status" value="1"/>
</dbReference>
<dbReference type="PANTHER" id="PTHR15710">
    <property type="entry name" value="E3 UBIQUITIN-PROTEIN LIGASE PRAJA"/>
    <property type="match status" value="1"/>
</dbReference>
<evidence type="ECO:0000313" key="12">
    <source>
        <dbReference type="RefSeq" id="XP_022992752.1"/>
    </source>
</evidence>
<evidence type="ECO:0000313" key="11">
    <source>
        <dbReference type="Proteomes" id="UP000504608"/>
    </source>
</evidence>
<dbReference type="PROSITE" id="PS50089">
    <property type="entry name" value="ZF_RING_2"/>
    <property type="match status" value="1"/>
</dbReference>
<dbReference type="Pfam" id="PF13639">
    <property type="entry name" value="zf-RING_2"/>
    <property type="match status" value="1"/>
</dbReference>